<keyword evidence="20" id="KW-1185">Reference proteome</keyword>
<feature type="non-terminal residue" evidence="19">
    <location>
        <position position="470"/>
    </location>
</feature>
<protein>
    <recommendedName>
        <fullName evidence="4">non-specific serine/threonine protein kinase</fullName>
        <ecNumber evidence="4">2.7.11.1</ecNumber>
    </recommendedName>
</protein>
<evidence type="ECO:0000256" key="8">
    <source>
        <dbReference type="ARBA" id="ARBA00022741"/>
    </source>
</evidence>
<name>A0AAN8XPN3_HALRR</name>
<dbReference type="SUPFAM" id="SSF103652">
    <property type="entry name" value="G protein-binding domain"/>
    <property type="match status" value="1"/>
</dbReference>
<dbReference type="InterPro" id="IPR001849">
    <property type="entry name" value="PH_domain"/>
</dbReference>
<keyword evidence="6" id="KW-0723">Serine/threonine-protein kinase</keyword>
<evidence type="ECO:0000256" key="14">
    <source>
        <dbReference type="PROSITE-ProRule" id="PRU01206"/>
    </source>
</evidence>
<dbReference type="Pfam" id="PF08912">
    <property type="entry name" value="Rho_Binding"/>
    <property type="match status" value="1"/>
</dbReference>
<dbReference type="Proteomes" id="UP001381693">
    <property type="component" value="Unassembled WGS sequence"/>
</dbReference>
<evidence type="ECO:0000259" key="17">
    <source>
        <dbReference type="PROSITE" id="PS50003"/>
    </source>
</evidence>
<feature type="coiled-coil region" evidence="15">
    <location>
        <begin position="145"/>
        <end position="292"/>
    </location>
</feature>
<feature type="domain" description="RhoBD" evidence="18">
    <location>
        <begin position="237"/>
        <end position="302"/>
    </location>
</feature>
<dbReference type="Gene3D" id="2.30.29.30">
    <property type="entry name" value="Pleckstrin-homology domain (PH domain)/Phosphotyrosine-binding domain (PTB)"/>
    <property type="match status" value="1"/>
</dbReference>
<evidence type="ECO:0000256" key="6">
    <source>
        <dbReference type="ARBA" id="ARBA00022527"/>
    </source>
</evidence>
<dbReference type="InterPro" id="IPR057529">
    <property type="entry name" value="MRCK/ROCK_PH"/>
</dbReference>
<dbReference type="AlphaFoldDB" id="A0AAN8XPN3"/>
<evidence type="ECO:0000256" key="4">
    <source>
        <dbReference type="ARBA" id="ARBA00012513"/>
    </source>
</evidence>
<feature type="compositionally biased region" description="Basic and acidic residues" evidence="16">
    <location>
        <begin position="1"/>
        <end position="25"/>
    </location>
</feature>
<keyword evidence="8" id="KW-0547">Nucleotide-binding</keyword>
<keyword evidence="11" id="KW-0460">Magnesium</keyword>
<dbReference type="GO" id="GO:0030866">
    <property type="term" value="P:cortical actin cytoskeleton organization"/>
    <property type="evidence" value="ECO:0007669"/>
    <property type="project" value="TreeGrafter"/>
</dbReference>
<dbReference type="GO" id="GO:0000281">
    <property type="term" value="P:mitotic cytokinesis"/>
    <property type="evidence" value="ECO:0007669"/>
    <property type="project" value="TreeGrafter"/>
</dbReference>
<keyword evidence="13" id="KW-0206">Cytoskeleton</keyword>
<dbReference type="GO" id="GO:0005737">
    <property type="term" value="C:cytoplasm"/>
    <property type="evidence" value="ECO:0007669"/>
    <property type="project" value="TreeGrafter"/>
</dbReference>
<sequence length="470" mass="54986">LQERLNEEKLKRQQAEASSQEKERQNSMLSVDYRQLQQQLNKLEGEYRQECEKTKGLQKQIETESEKRSAIATDLQTQSSEITLLRTREKQLVRDLEETKEAKSSLEEELHKLRTQKSVDDVQMKELQDTLEAEQYFSTLYKTQVRELREEVEEKSRLVMELEEERTSLTHQLQLMVSRADSETLARSIAEETVAELEKEKTVKELEINDLLSKHSLDIADKESAYNNIKSREDELNKSLETLKKEKEALNTRVQSLEEENKKIIAEHKDGIDKLSKQLKQEQLLKMQAVNKLAEIMARKENLPANRKTKVSATDLRRKEKECRKLQQELTMERDKFSQMVTKYQKDIQELQAVLYDENQLKIRLQMEADSKDSEIESLTCKLANVNSETASLSSGADNDIDEMEYRIEGWLSIPNKQNIKRHGWKKQYVVVSSRKIIFYNSENDKQNSDPILILDLTKLFHVRSVTQGD</sequence>
<feature type="region of interest" description="Disordered" evidence="16">
    <location>
        <begin position="1"/>
        <end position="32"/>
    </location>
</feature>
<evidence type="ECO:0000256" key="13">
    <source>
        <dbReference type="ARBA" id="ARBA00023212"/>
    </source>
</evidence>
<evidence type="ECO:0000256" key="16">
    <source>
        <dbReference type="SAM" id="MobiDB-lite"/>
    </source>
</evidence>
<dbReference type="InterPro" id="IPR015008">
    <property type="entry name" value="ROCK_Rho-bd_dom"/>
</dbReference>
<dbReference type="GO" id="GO:0031032">
    <property type="term" value="P:actomyosin structure organization"/>
    <property type="evidence" value="ECO:0007669"/>
    <property type="project" value="TreeGrafter"/>
</dbReference>
<dbReference type="SUPFAM" id="SSF50729">
    <property type="entry name" value="PH domain-like"/>
    <property type="match status" value="1"/>
</dbReference>
<comment type="caution">
    <text evidence="19">The sequence shown here is derived from an EMBL/GenBank/DDBJ whole genome shotgun (WGS) entry which is preliminary data.</text>
</comment>
<feature type="compositionally biased region" description="Basic and acidic residues" evidence="16">
    <location>
        <begin position="53"/>
        <end position="69"/>
    </location>
</feature>
<keyword evidence="12 14" id="KW-0175">Coiled coil</keyword>
<dbReference type="Gene3D" id="1.20.5.730">
    <property type="entry name" value="Single helix bin"/>
    <property type="match status" value="1"/>
</dbReference>
<evidence type="ECO:0000256" key="11">
    <source>
        <dbReference type="ARBA" id="ARBA00022842"/>
    </source>
</evidence>
<feature type="non-terminal residue" evidence="19">
    <location>
        <position position="1"/>
    </location>
</feature>
<dbReference type="GO" id="GO:0007266">
    <property type="term" value="P:Rho protein signal transduction"/>
    <property type="evidence" value="ECO:0007669"/>
    <property type="project" value="UniProtKB-UniRule"/>
</dbReference>
<evidence type="ECO:0000256" key="1">
    <source>
        <dbReference type="ARBA" id="ARBA00001946"/>
    </source>
</evidence>
<dbReference type="GO" id="GO:0005856">
    <property type="term" value="C:cytoskeleton"/>
    <property type="evidence" value="ECO:0007669"/>
    <property type="project" value="UniProtKB-SubCell"/>
</dbReference>
<keyword evidence="9 19" id="KW-0418">Kinase</keyword>
<evidence type="ECO:0000256" key="10">
    <source>
        <dbReference type="ARBA" id="ARBA00022840"/>
    </source>
</evidence>
<evidence type="ECO:0000313" key="20">
    <source>
        <dbReference type="Proteomes" id="UP001381693"/>
    </source>
</evidence>
<feature type="coiled-coil region" evidence="15">
    <location>
        <begin position="89"/>
        <end position="116"/>
    </location>
</feature>
<evidence type="ECO:0000256" key="9">
    <source>
        <dbReference type="ARBA" id="ARBA00022777"/>
    </source>
</evidence>
<dbReference type="GO" id="GO:1901888">
    <property type="term" value="P:regulation of cell junction assembly"/>
    <property type="evidence" value="ECO:0007669"/>
    <property type="project" value="TreeGrafter"/>
</dbReference>
<keyword evidence="5" id="KW-0963">Cytoplasm</keyword>
<evidence type="ECO:0000256" key="15">
    <source>
        <dbReference type="SAM" id="Coils"/>
    </source>
</evidence>
<dbReference type="PROSITE" id="PS50003">
    <property type="entry name" value="PH_DOMAIN"/>
    <property type="match status" value="1"/>
</dbReference>
<evidence type="ECO:0000256" key="3">
    <source>
        <dbReference type="ARBA" id="ARBA00009903"/>
    </source>
</evidence>
<dbReference type="PANTHER" id="PTHR22988:SF73">
    <property type="entry name" value="RHO-ASSOCIATED PROTEIN KINASE"/>
    <property type="match status" value="1"/>
</dbReference>
<dbReference type="GO" id="GO:0072518">
    <property type="term" value="F:Rho-dependent protein serine/threonine kinase activity"/>
    <property type="evidence" value="ECO:0007669"/>
    <property type="project" value="TreeGrafter"/>
</dbReference>
<evidence type="ECO:0000259" key="18">
    <source>
        <dbReference type="PROSITE" id="PS51859"/>
    </source>
</evidence>
<proteinExistence type="inferred from homology"/>
<keyword evidence="7 19" id="KW-0808">Transferase</keyword>
<dbReference type="EMBL" id="JAXCGZ010003204">
    <property type="protein sequence ID" value="KAK7083384.1"/>
    <property type="molecule type" value="Genomic_DNA"/>
</dbReference>
<dbReference type="CDD" id="cd22250">
    <property type="entry name" value="ROCK_SBD"/>
    <property type="match status" value="1"/>
</dbReference>
<evidence type="ECO:0000256" key="2">
    <source>
        <dbReference type="ARBA" id="ARBA00004245"/>
    </source>
</evidence>
<comment type="cofactor">
    <cofactor evidence="1">
        <name>Mg(2+)</name>
        <dbReference type="ChEBI" id="CHEBI:18420"/>
    </cofactor>
</comment>
<evidence type="ECO:0000256" key="7">
    <source>
        <dbReference type="ARBA" id="ARBA00022679"/>
    </source>
</evidence>
<feature type="region of interest" description="Disordered" evidence="16">
    <location>
        <begin position="53"/>
        <end position="73"/>
    </location>
</feature>
<evidence type="ECO:0000313" key="19">
    <source>
        <dbReference type="EMBL" id="KAK7083384.1"/>
    </source>
</evidence>
<keyword evidence="10" id="KW-0067">ATP-binding</keyword>
<dbReference type="InterPro" id="IPR011993">
    <property type="entry name" value="PH-like_dom_sf"/>
</dbReference>
<dbReference type="Pfam" id="PF25346">
    <property type="entry name" value="PH_MRCK"/>
    <property type="match status" value="1"/>
</dbReference>
<dbReference type="EC" id="2.7.11.1" evidence="4"/>
<dbReference type="GO" id="GO:0048598">
    <property type="term" value="P:embryonic morphogenesis"/>
    <property type="evidence" value="ECO:0007669"/>
    <property type="project" value="TreeGrafter"/>
</dbReference>
<dbReference type="InterPro" id="IPR050839">
    <property type="entry name" value="Rho-assoc_Ser/Thr_Kinase"/>
</dbReference>
<accession>A0AAN8XPN3</accession>
<organism evidence="19 20">
    <name type="scientific">Halocaridina rubra</name>
    <name type="common">Hawaiian red shrimp</name>
    <dbReference type="NCBI Taxonomy" id="373956"/>
    <lineage>
        <taxon>Eukaryota</taxon>
        <taxon>Metazoa</taxon>
        <taxon>Ecdysozoa</taxon>
        <taxon>Arthropoda</taxon>
        <taxon>Crustacea</taxon>
        <taxon>Multicrustacea</taxon>
        <taxon>Malacostraca</taxon>
        <taxon>Eumalacostraca</taxon>
        <taxon>Eucarida</taxon>
        <taxon>Decapoda</taxon>
        <taxon>Pleocyemata</taxon>
        <taxon>Caridea</taxon>
        <taxon>Atyoidea</taxon>
        <taxon>Atyidae</taxon>
        <taxon>Halocaridina</taxon>
    </lineage>
</organism>
<evidence type="ECO:0000256" key="5">
    <source>
        <dbReference type="ARBA" id="ARBA00022490"/>
    </source>
</evidence>
<dbReference type="GO" id="GO:0005524">
    <property type="term" value="F:ATP binding"/>
    <property type="evidence" value="ECO:0007669"/>
    <property type="project" value="UniProtKB-KW"/>
</dbReference>
<dbReference type="PANTHER" id="PTHR22988">
    <property type="entry name" value="MYOTONIC DYSTROPHY S/T KINASE-RELATED"/>
    <property type="match status" value="1"/>
</dbReference>
<feature type="domain" description="PH" evidence="17">
    <location>
        <begin position="405"/>
        <end position="470"/>
    </location>
</feature>
<dbReference type="GO" id="GO:0031267">
    <property type="term" value="F:small GTPase binding"/>
    <property type="evidence" value="ECO:0007669"/>
    <property type="project" value="InterPro"/>
</dbReference>
<reference evidence="19 20" key="1">
    <citation type="submission" date="2023-11" db="EMBL/GenBank/DDBJ databases">
        <title>Halocaridina rubra genome assembly.</title>
        <authorList>
            <person name="Smith C."/>
        </authorList>
    </citation>
    <scope>NUCLEOTIDE SEQUENCE [LARGE SCALE GENOMIC DNA]</scope>
    <source>
        <strain evidence="19">EP-1</strain>
        <tissue evidence="19">Whole</tissue>
    </source>
</reference>
<gene>
    <name evidence="19" type="primary">ROCK2_2</name>
    <name evidence="19" type="ORF">SK128_012859</name>
</gene>
<evidence type="ECO:0000256" key="12">
    <source>
        <dbReference type="ARBA" id="ARBA00023054"/>
    </source>
</evidence>
<comment type="subcellular location">
    <subcellularLocation>
        <location evidence="2">Cytoplasm</location>
        <location evidence="2">Cytoskeleton</location>
    </subcellularLocation>
</comment>
<dbReference type="PROSITE" id="PS51859">
    <property type="entry name" value="RHO_BD"/>
    <property type="match status" value="1"/>
</dbReference>
<comment type="similarity">
    <text evidence="3">Belongs to the protein kinase superfamily. AGC Ser/Thr protein kinase family.</text>
</comment>